<feature type="transmembrane region" description="Helical" evidence="5">
    <location>
        <begin position="50"/>
        <end position="73"/>
    </location>
</feature>
<evidence type="ECO:0000256" key="1">
    <source>
        <dbReference type="ARBA" id="ARBA00008655"/>
    </source>
</evidence>
<keyword evidence="5" id="KW-1133">Transmembrane helix</keyword>
<comment type="catalytic activity">
    <reaction evidence="4">
        <text>a 1-acyl-sn-glycero-3-phosphate + an acyl-CoA = a 1,2-diacyl-sn-glycero-3-phosphate + CoA</text>
        <dbReference type="Rhea" id="RHEA:19709"/>
        <dbReference type="ChEBI" id="CHEBI:57287"/>
        <dbReference type="ChEBI" id="CHEBI:57970"/>
        <dbReference type="ChEBI" id="CHEBI:58342"/>
        <dbReference type="ChEBI" id="CHEBI:58608"/>
        <dbReference type="EC" id="2.3.1.51"/>
    </reaction>
</comment>
<dbReference type="EC" id="2.3.1.51" evidence="4"/>
<dbReference type="SUPFAM" id="SSF69593">
    <property type="entry name" value="Glycerol-3-phosphate (1)-acyltransferase"/>
    <property type="match status" value="1"/>
</dbReference>
<dbReference type="PANTHER" id="PTHR10434:SF11">
    <property type="entry name" value="1-ACYL-SN-GLYCEROL-3-PHOSPHATE ACYLTRANSFERASE"/>
    <property type="match status" value="1"/>
</dbReference>
<sequence>MDSIDTTSTSTPTPSSAGTLPSILCALAIIFATMCFINRTGKAIKFYVKGFVALTVILFSASYGMVASIFLSMVGRTHYAQYSVARLYYTLLSFLLGLRIDVDRPEILSKLPAVLICNHQSEMDIYVLGKVFPPNCTVTSKKSLMYVPILGWFMYLSGTFFLDRANREESVHTLDLALKDLKEREGGVYMFPEGTRSYSSTPTLLPFKKGAFHLAVQGQIPIIPLVVSNTSNIYSLKLHNFNRGTIKVRVLDPIPTVGLTKDDVSKLCHDTEEKMRAAVMALGMSEVRGEPKKTTHLVGNTTYDESAPLLSSHK</sequence>
<dbReference type="Proteomes" id="UP000662931">
    <property type="component" value="Chromosome 4"/>
</dbReference>
<name>A0A875SFE5_EENNA</name>
<evidence type="ECO:0000256" key="4">
    <source>
        <dbReference type="RuleBase" id="RU361267"/>
    </source>
</evidence>
<dbReference type="NCBIfam" id="TIGR00530">
    <property type="entry name" value="AGP_acyltrn"/>
    <property type="match status" value="1"/>
</dbReference>
<comment type="similarity">
    <text evidence="1 4">Belongs to the 1-acyl-sn-glycerol-3-phosphate acyltransferase family.</text>
</comment>
<keyword evidence="4" id="KW-0594">Phospholipid biosynthesis</keyword>
<dbReference type="GO" id="GO:0005783">
    <property type="term" value="C:endoplasmic reticulum"/>
    <property type="evidence" value="ECO:0007669"/>
    <property type="project" value="TreeGrafter"/>
</dbReference>
<dbReference type="GO" id="GO:0016020">
    <property type="term" value="C:membrane"/>
    <property type="evidence" value="ECO:0007669"/>
    <property type="project" value="InterPro"/>
</dbReference>
<dbReference type="EMBL" id="CP064815">
    <property type="protein sequence ID" value="QPG77314.1"/>
    <property type="molecule type" value="Genomic_DNA"/>
</dbReference>
<keyword evidence="8" id="KW-1185">Reference proteome</keyword>
<evidence type="ECO:0000313" key="7">
    <source>
        <dbReference type="EMBL" id="QPG77314.1"/>
    </source>
</evidence>
<dbReference type="Pfam" id="PF01553">
    <property type="entry name" value="Acyltransferase"/>
    <property type="match status" value="1"/>
</dbReference>
<comment type="domain">
    <text evidence="4">The HXXXXD motif is essential for acyltransferase activity and may constitute the binding site for the phosphate moiety of the glycerol-3-phosphate.</text>
</comment>
<keyword evidence="5" id="KW-0472">Membrane</keyword>
<accession>A0A875SFE5</accession>
<proteinExistence type="inferred from homology"/>
<dbReference type="GeneID" id="62198123"/>
<keyword evidence="3 4" id="KW-0012">Acyltransferase</keyword>
<keyword evidence="4" id="KW-1208">Phospholipid metabolism</keyword>
<protein>
    <recommendedName>
        <fullName evidence="4">1-acyl-sn-glycerol-3-phosphate acyltransferase</fullName>
        <ecNumber evidence="4">2.3.1.51</ecNumber>
    </recommendedName>
</protein>
<feature type="transmembrane region" description="Helical" evidence="5">
    <location>
        <begin position="20"/>
        <end position="38"/>
    </location>
</feature>
<evidence type="ECO:0000256" key="2">
    <source>
        <dbReference type="ARBA" id="ARBA00022679"/>
    </source>
</evidence>
<feature type="domain" description="Phospholipid/glycerol acyltransferase" evidence="6">
    <location>
        <begin position="113"/>
        <end position="230"/>
    </location>
</feature>
<dbReference type="CDD" id="cd07989">
    <property type="entry name" value="LPLAT_AGPAT-like"/>
    <property type="match status" value="1"/>
</dbReference>
<organism evidence="7 8">
    <name type="scientific">Eeniella nana</name>
    <name type="common">Yeast</name>
    <name type="synonym">Brettanomyces nanus</name>
    <dbReference type="NCBI Taxonomy" id="13502"/>
    <lineage>
        <taxon>Eukaryota</taxon>
        <taxon>Fungi</taxon>
        <taxon>Dikarya</taxon>
        <taxon>Ascomycota</taxon>
        <taxon>Saccharomycotina</taxon>
        <taxon>Pichiomycetes</taxon>
        <taxon>Pichiales</taxon>
        <taxon>Pichiaceae</taxon>
        <taxon>Brettanomyces</taxon>
    </lineage>
</organism>
<keyword evidence="5" id="KW-0812">Transmembrane</keyword>
<dbReference type="InterPro" id="IPR004552">
    <property type="entry name" value="AGP_acyltrans"/>
</dbReference>
<evidence type="ECO:0000259" key="6">
    <source>
        <dbReference type="SMART" id="SM00563"/>
    </source>
</evidence>
<dbReference type="InterPro" id="IPR002123">
    <property type="entry name" value="Plipid/glycerol_acylTrfase"/>
</dbReference>
<gene>
    <name evidence="7" type="ORF">FOA43_004723</name>
</gene>
<dbReference type="SMART" id="SM00563">
    <property type="entry name" value="PlsC"/>
    <property type="match status" value="1"/>
</dbReference>
<evidence type="ECO:0000256" key="3">
    <source>
        <dbReference type="ARBA" id="ARBA00023315"/>
    </source>
</evidence>
<dbReference type="OrthoDB" id="202234at2759"/>
<keyword evidence="4" id="KW-0443">Lipid metabolism</keyword>
<dbReference type="GO" id="GO:0003841">
    <property type="term" value="F:1-acylglycerol-3-phosphate O-acyltransferase activity"/>
    <property type="evidence" value="ECO:0007669"/>
    <property type="project" value="UniProtKB-UniRule"/>
</dbReference>
<dbReference type="PANTHER" id="PTHR10434">
    <property type="entry name" value="1-ACYL-SN-GLYCEROL-3-PHOSPHATE ACYLTRANSFERASE"/>
    <property type="match status" value="1"/>
</dbReference>
<dbReference type="RefSeq" id="XP_038780879.1">
    <property type="nucleotide sequence ID" value="XM_038924951.1"/>
</dbReference>
<evidence type="ECO:0000256" key="5">
    <source>
        <dbReference type="SAM" id="Phobius"/>
    </source>
</evidence>
<keyword evidence="4" id="KW-0444">Lipid biosynthesis</keyword>
<dbReference type="AlphaFoldDB" id="A0A875SFE5"/>
<reference evidence="7" key="1">
    <citation type="submission" date="2020-10" db="EMBL/GenBank/DDBJ databases">
        <authorList>
            <person name="Roach M.J.R."/>
        </authorList>
    </citation>
    <scope>NUCLEOTIDE SEQUENCE</scope>
    <source>
        <strain evidence="7">CBS 1945</strain>
    </source>
</reference>
<dbReference type="KEGG" id="bnn:FOA43_004723"/>
<dbReference type="GO" id="GO:0006654">
    <property type="term" value="P:phosphatidic acid biosynthetic process"/>
    <property type="evidence" value="ECO:0007669"/>
    <property type="project" value="TreeGrafter"/>
</dbReference>
<evidence type="ECO:0000313" key="8">
    <source>
        <dbReference type="Proteomes" id="UP000662931"/>
    </source>
</evidence>
<keyword evidence="2 4" id="KW-0808">Transferase</keyword>